<proteinExistence type="predicted"/>
<dbReference type="EMBL" id="JACHIG010000006">
    <property type="protein sequence ID" value="MBB5033669.1"/>
    <property type="molecule type" value="Genomic_DNA"/>
</dbReference>
<evidence type="ECO:0000259" key="2">
    <source>
        <dbReference type="PROSITE" id="PS50125"/>
    </source>
</evidence>
<dbReference type="InterPro" id="IPR001054">
    <property type="entry name" value="A/G_cyclase"/>
</dbReference>
<organism evidence="4 5">
    <name type="scientific">Prosthecobacter vanneervenii</name>
    <dbReference type="NCBI Taxonomy" id="48466"/>
    <lineage>
        <taxon>Bacteria</taxon>
        <taxon>Pseudomonadati</taxon>
        <taxon>Verrucomicrobiota</taxon>
        <taxon>Verrucomicrobiia</taxon>
        <taxon>Verrucomicrobiales</taxon>
        <taxon>Verrucomicrobiaceae</taxon>
        <taxon>Prosthecobacter</taxon>
    </lineage>
</organism>
<keyword evidence="1" id="KW-0812">Transmembrane</keyword>
<dbReference type="PANTHER" id="PTHR43081:SF1">
    <property type="entry name" value="ADENYLATE CYCLASE, TERMINAL-DIFFERENTIATION SPECIFIC"/>
    <property type="match status" value="1"/>
</dbReference>
<feature type="domain" description="Guanylate cyclase" evidence="2">
    <location>
        <begin position="229"/>
        <end position="357"/>
    </location>
</feature>
<dbReference type="RefSeq" id="WP_184340690.1">
    <property type="nucleotide sequence ID" value="NZ_JACHIG010000006.1"/>
</dbReference>
<reference evidence="4 5" key="1">
    <citation type="submission" date="2020-08" db="EMBL/GenBank/DDBJ databases">
        <title>Genomic Encyclopedia of Type Strains, Phase IV (KMG-IV): sequencing the most valuable type-strain genomes for metagenomic binning, comparative biology and taxonomic classification.</title>
        <authorList>
            <person name="Goeker M."/>
        </authorList>
    </citation>
    <scope>NUCLEOTIDE SEQUENCE [LARGE SCALE GENOMIC DNA]</scope>
    <source>
        <strain evidence="4 5">DSM 12252</strain>
    </source>
</reference>
<dbReference type="CDD" id="cd06225">
    <property type="entry name" value="HAMP"/>
    <property type="match status" value="1"/>
</dbReference>
<dbReference type="GO" id="GO:0016020">
    <property type="term" value="C:membrane"/>
    <property type="evidence" value="ECO:0007669"/>
    <property type="project" value="InterPro"/>
</dbReference>
<dbReference type="SUPFAM" id="SSF55073">
    <property type="entry name" value="Nucleotide cyclase"/>
    <property type="match status" value="1"/>
</dbReference>
<dbReference type="GO" id="GO:0004016">
    <property type="term" value="F:adenylate cyclase activity"/>
    <property type="evidence" value="ECO:0007669"/>
    <property type="project" value="UniProtKB-ARBA"/>
</dbReference>
<evidence type="ECO:0000259" key="3">
    <source>
        <dbReference type="PROSITE" id="PS50885"/>
    </source>
</evidence>
<dbReference type="AlphaFoldDB" id="A0A7W7YCN9"/>
<name>A0A7W7YCN9_9BACT</name>
<sequence>MRVFKHGLGAILFGLPLQVLAEKVLYEQTKHSDLGEIMSGVWVEDGLVSTTIPKEEREIVAAHIADSIHHTHKPQRGMTVSIHGARHQIYYRVLNPGSPFPLAAQVNLYPLTAMDKELADLRWDVGVLGVISLVIALIAVLYISRGLSGPISEIAQGTHEIEHGNYDVRVPVRRRDELGRLASAFNEMAAGLALQEKYRSVLNAVADRTVAEQLITQSGTLGGELRHVTMLFCDIRGFTAITENMPPADVIDLLNEHMTALTDVAYRHGGIVDKFVGDLIMVLFGAPLSTGEDAMRAVQCAQDMLRVRRELNDVSRHSLEVGIGLATGSVVAGCMGSDQRLSYTVLGHRVNLASRLCSIAQAGEIIMDEETYTDSKSIIHAEPMPPMQLKGISEPVHPWRVAQPRAA</sequence>
<evidence type="ECO:0000256" key="1">
    <source>
        <dbReference type="SAM" id="Phobius"/>
    </source>
</evidence>
<feature type="domain" description="HAMP" evidence="3">
    <location>
        <begin position="145"/>
        <end position="197"/>
    </location>
</feature>
<dbReference type="SMART" id="SM00044">
    <property type="entry name" value="CYCc"/>
    <property type="match status" value="1"/>
</dbReference>
<dbReference type="PROSITE" id="PS50125">
    <property type="entry name" value="GUANYLATE_CYCLASE_2"/>
    <property type="match status" value="1"/>
</dbReference>
<evidence type="ECO:0000313" key="5">
    <source>
        <dbReference type="Proteomes" id="UP000590740"/>
    </source>
</evidence>
<dbReference type="GO" id="GO:0035556">
    <property type="term" value="P:intracellular signal transduction"/>
    <property type="evidence" value="ECO:0007669"/>
    <property type="project" value="InterPro"/>
</dbReference>
<keyword evidence="1" id="KW-0472">Membrane</keyword>
<comment type="caution">
    <text evidence="4">The sequence shown here is derived from an EMBL/GenBank/DDBJ whole genome shotgun (WGS) entry which is preliminary data.</text>
</comment>
<dbReference type="SMART" id="SM00304">
    <property type="entry name" value="HAMP"/>
    <property type="match status" value="1"/>
</dbReference>
<keyword evidence="1" id="KW-1133">Transmembrane helix</keyword>
<feature type="transmembrane region" description="Helical" evidence="1">
    <location>
        <begin position="125"/>
        <end position="143"/>
    </location>
</feature>
<dbReference type="InterPro" id="IPR003660">
    <property type="entry name" value="HAMP_dom"/>
</dbReference>
<dbReference type="SUPFAM" id="SSF158472">
    <property type="entry name" value="HAMP domain-like"/>
    <property type="match status" value="1"/>
</dbReference>
<dbReference type="GO" id="GO:0009190">
    <property type="term" value="P:cyclic nucleotide biosynthetic process"/>
    <property type="evidence" value="ECO:0007669"/>
    <property type="project" value="InterPro"/>
</dbReference>
<dbReference type="Pfam" id="PF00672">
    <property type="entry name" value="HAMP"/>
    <property type="match status" value="1"/>
</dbReference>
<accession>A0A7W7YCN9</accession>
<dbReference type="PANTHER" id="PTHR43081">
    <property type="entry name" value="ADENYLATE CYCLASE, TERMINAL-DIFFERENTIATION SPECIFIC-RELATED"/>
    <property type="match status" value="1"/>
</dbReference>
<evidence type="ECO:0000313" key="4">
    <source>
        <dbReference type="EMBL" id="MBB5033669.1"/>
    </source>
</evidence>
<dbReference type="Gene3D" id="3.30.70.1230">
    <property type="entry name" value="Nucleotide cyclase"/>
    <property type="match status" value="1"/>
</dbReference>
<keyword evidence="5" id="KW-1185">Reference proteome</keyword>
<dbReference type="Gene3D" id="6.10.340.10">
    <property type="match status" value="1"/>
</dbReference>
<dbReference type="InterPro" id="IPR029787">
    <property type="entry name" value="Nucleotide_cyclase"/>
</dbReference>
<gene>
    <name evidence="4" type="ORF">HNQ65_003257</name>
</gene>
<dbReference type="Pfam" id="PF00211">
    <property type="entry name" value="Guanylate_cyc"/>
    <property type="match status" value="1"/>
</dbReference>
<dbReference type="PROSITE" id="PS50885">
    <property type="entry name" value="HAMP"/>
    <property type="match status" value="1"/>
</dbReference>
<protein>
    <submittedName>
        <fullName evidence="4">Class 3 adenylate cyclase</fullName>
    </submittedName>
</protein>
<dbReference type="Proteomes" id="UP000590740">
    <property type="component" value="Unassembled WGS sequence"/>
</dbReference>
<dbReference type="InterPro" id="IPR050697">
    <property type="entry name" value="Adenylyl/Guanylyl_Cyclase_3/4"/>
</dbReference>
<dbReference type="CDD" id="cd07302">
    <property type="entry name" value="CHD"/>
    <property type="match status" value="1"/>
</dbReference>